<keyword evidence="4" id="KW-1185">Reference proteome</keyword>
<dbReference type="PANTHER" id="PTHR32305:SF15">
    <property type="entry name" value="PROTEIN RHSA-RELATED"/>
    <property type="match status" value="1"/>
</dbReference>
<dbReference type="InterPro" id="IPR050708">
    <property type="entry name" value="T6SS_VgrG/RHS"/>
</dbReference>
<name>A0A4R1KSQ1_9FLAO</name>
<feature type="chain" id="PRO_5020513810" evidence="2">
    <location>
        <begin position="28"/>
        <end position="1357"/>
    </location>
</feature>
<organism evidence="3 4">
    <name type="scientific">Winogradskyella wandonensis</name>
    <dbReference type="NCBI Taxonomy" id="1442586"/>
    <lineage>
        <taxon>Bacteria</taxon>
        <taxon>Pseudomonadati</taxon>
        <taxon>Bacteroidota</taxon>
        <taxon>Flavobacteriia</taxon>
        <taxon>Flavobacteriales</taxon>
        <taxon>Flavobacteriaceae</taxon>
        <taxon>Winogradskyella</taxon>
    </lineage>
</organism>
<evidence type="ECO:0000256" key="2">
    <source>
        <dbReference type="SAM" id="SignalP"/>
    </source>
</evidence>
<comment type="caution">
    <text evidence="3">The sequence shown here is derived from an EMBL/GenBank/DDBJ whole genome shotgun (WGS) entry which is preliminary data.</text>
</comment>
<dbReference type="Gene3D" id="2.180.10.10">
    <property type="entry name" value="RHS repeat-associated core"/>
    <property type="match status" value="2"/>
</dbReference>
<evidence type="ECO:0000256" key="1">
    <source>
        <dbReference type="SAM" id="MobiDB-lite"/>
    </source>
</evidence>
<gene>
    <name evidence="3" type="ORF">DFQ05_1863</name>
</gene>
<protein>
    <submittedName>
        <fullName evidence="3">YD repeat-containing protein</fullName>
    </submittedName>
</protein>
<sequence length="1357" mass="152247">MTLRNNITLFTSLLIICIHSYNLNAQANELPYDWTPGSGGTEFYNQNGSTVENERLYGEDPFGNTSLLWRCGNEPDYHADGGWNTDYFEIDNTKTYRYSVWVKRTGSQDGRTYHGTVNVNNLNGTPHTNPYFWSGDLPTLDNWYLLVGIIHPHTYVGSHSNIGGVYDVVGNKILGANDFKWRSDNTSTRMRSYLYYAVDTNVRQYFYGAKFQEIDNINDAINDLFIEEAPSTSDNLNWVSGISYNFLGHPISKNMSFFDETGNGTQSQSWDILTGKVWNSETRYDSHGRPALQTLSAPIGTSFGYKQDFIRRSNGTTYTNSDFENNPENPQPVGNQNETLGHYYSTLNTNEPYQDITSYPYSRTVYSKLLPGNVKKVVGGNKINNQWLQTYSFTMPAPGQASGVTKTVSRDVHGIEVVIFTDAEGNTIKAARSGNEEEAQPINTVTSTIKENGFVDIHISKGCNGITVNNPTTGNTIEVYDLITESIVPPSQWSNLPSGYYRVAVVNASSFIYNPSQQITVQHQNNYYDFSNNVFDKAGRLLSSTQPNGNLLKSDFEYNSLGQLLETSSPDEGTAKFKYRKDGQIRFSQNSKQELAGEFSYTNYDDLGRPVESGIIENSSFDTLDPDNNTLPAGVRKEQQFTEYDVPDITGFNATFNSGSASPGRYTHTFLAGNVSKTYTKNPDTNTTWYSYDIYGRVRWIVQNIEGLGTKTIDYEYDYATGQVTHVIYQQYEPSELFIHRYTYNEAGQLTKVETSDNGSNYITQADYSYYESGALKRTDLANGLQGIDYVYNLNGQLKSINHPELVASKDPGGDSNDLFGMQLDYYSTDYARSQRVNISTSQNGVDQFNGNIKSMRWNTSGTLPLPKQSTYNYTYNKNNWLSSATYGEYLSGSTASNGSFTPNSNSDYKVDNITYDANGNIETLKRNGYTGGGNNNMDNFIYNYNGINNQLNSISDTNDNSDSNRYNDLKNQLTQADVQSGMVNYVYNSIGQLTTNIKDQITYNYNASGLTTKISGFTNENTGEYATLMLHDYEDAGQEEVALWEFNARGSSASIESRYSVTQDLNYICSYLNDTYGKSLNINAVPNSQAKRYLQTIPDVNHRLELDMIALQSNGIISPFGSGNPDQIPVGYRIRILSKSGAQLAIETVNPTLSWINDPDTGNAGGCSYFYDEYIVMDFVTGRYDDKVYLEITPLSNSTNNVQLYLDNLHLQATTETKVAFFYDDKGKRIKKETYQESNGNITTTTTYYVRDVAGNPMGIYQRISSPVINGLMILKEQPIYGASRIGIHNRETGTDLYQLTDHLGNVRAVIAKQGTNAMAITAKTDYYPFGMAMPNRNIEGNYRYGYQGEYAEKEE</sequence>
<reference evidence="3 4" key="1">
    <citation type="journal article" date="2015" name="Stand. Genomic Sci.">
        <title>Genomic Encyclopedia of Bacterial and Archaeal Type Strains, Phase III: the genomes of soil and plant-associated and newly described type strains.</title>
        <authorList>
            <person name="Whitman W.B."/>
            <person name="Woyke T."/>
            <person name="Klenk H.P."/>
            <person name="Zhou Y."/>
            <person name="Lilburn T.G."/>
            <person name="Beck B.J."/>
            <person name="De Vos P."/>
            <person name="Vandamme P."/>
            <person name="Eisen J.A."/>
            <person name="Garrity G."/>
            <person name="Hugenholtz P."/>
            <person name="Kyrpides N.C."/>
        </authorList>
    </citation>
    <scope>NUCLEOTIDE SEQUENCE [LARGE SCALE GENOMIC DNA]</scope>
    <source>
        <strain evidence="3 4">CECT 8445</strain>
    </source>
</reference>
<feature type="signal peptide" evidence="2">
    <location>
        <begin position="1"/>
        <end position="27"/>
    </location>
</feature>
<feature type="non-terminal residue" evidence="3">
    <location>
        <position position="1357"/>
    </location>
</feature>
<dbReference type="Proteomes" id="UP000295714">
    <property type="component" value="Unassembled WGS sequence"/>
</dbReference>
<dbReference type="EMBL" id="SMGI01000002">
    <property type="protein sequence ID" value="TCK68078.1"/>
    <property type="molecule type" value="Genomic_DNA"/>
</dbReference>
<proteinExistence type="predicted"/>
<accession>A0A4R1KSQ1</accession>
<dbReference type="RefSeq" id="WP_199221977.1">
    <property type="nucleotide sequence ID" value="NZ_SMGI01000002.1"/>
</dbReference>
<evidence type="ECO:0000313" key="4">
    <source>
        <dbReference type="Proteomes" id="UP000295714"/>
    </source>
</evidence>
<keyword evidence="2" id="KW-0732">Signal</keyword>
<evidence type="ECO:0000313" key="3">
    <source>
        <dbReference type="EMBL" id="TCK68078.1"/>
    </source>
</evidence>
<feature type="region of interest" description="Disordered" evidence="1">
    <location>
        <begin position="316"/>
        <end position="338"/>
    </location>
</feature>
<dbReference type="PANTHER" id="PTHR32305">
    <property type="match status" value="1"/>
</dbReference>